<organism evidence="3 4">
    <name type="scientific">Calycomorphotria hydatis</name>
    <dbReference type="NCBI Taxonomy" id="2528027"/>
    <lineage>
        <taxon>Bacteria</taxon>
        <taxon>Pseudomonadati</taxon>
        <taxon>Planctomycetota</taxon>
        <taxon>Planctomycetia</taxon>
        <taxon>Planctomycetales</taxon>
        <taxon>Planctomycetaceae</taxon>
        <taxon>Calycomorphotria</taxon>
    </lineage>
</organism>
<feature type="domain" description="Aminotransferase class V" evidence="2">
    <location>
        <begin position="21"/>
        <end position="374"/>
    </location>
</feature>
<accession>A0A517T693</accession>
<keyword evidence="1" id="KW-0663">Pyridoxal phosphate</keyword>
<evidence type="ECO:0000313" key="4">
    <source>
        <dbReference type="Proteomes" id="UP000319976"/>
    </source>
</evidence>
<sequence length="380" mass="42053">MTSEECEQLRWQMPVAERLAYFNHAAVSPLPEPTRAAMVAYINDFADNGSANWLKYRQNVEHVRTLAAEMINASADEVAFIRNTTEGIGLVAEGIDWQPGDNVVVAKSEFPSNLIPWRNLASRGVEVREIGLVDDERIDPADFASACDQRTRLVTSSWVGYLTGYRRDIAAACDVAHQHGAYFFLDAIQGLGVLPLDVSEISIDFLAADGHKWLLGPEGAGVMYVRQQNLDTLRPLMVGWNSVVRPERFDHEERQWKPNAGRYEGGTYNLVGAAGLAASLKLLNDLGVNAVAARLREITDLLTSRLIEVGTEVVSDRSEEHWSGIVSFRVKGVDSNLIQQQAAANDVAVMVRNGNVRAAPHVYTNEQDVERLVRVIEEAQ</sequence>
<dbReference type="EMBL" id="CP036316">
    <property type="protein sequence ID" value="QDT63893.1"/>
    <property type="molecule type" value="Genomic_DNA"/>
</dbReference>
<dbReference type="Pfam" id="PF00266">
    <property type="entry name" value="Aminotran_5"/>
    <property type="match status" value="1"/>
</dbReference>
<reference evidence="3 4" key="1">
    <citation type="submission" date="2019-02" db="EMBL/GenBank/DDBJ databases">
        <title>Deep-cultivation of Planctomycetes and their phenomic and genomic characterization uncovers novel biology.</title>
        <authorList>
            <person name="Wiegand S."/>
            <person name="Jogler M."/>
            <person name="Boedeker C."/>
            <person name="Pinto D."/>
            <person name="Vollmers J."/>
            <person name="Rivas-Marin E."/>
            <person name="Kohn T."/>
            <person name="Peeters S.H."/>
            <person name="Heuer A."/>
            <person name="Rast P."/>
            <person name="Oberbeckmann S."/>
            <person name="Bunk B."/>
            <person name="Jeske O."/>
            <person name="Meyerdierks A."/>
            <person name="Storesund J.E."/>
            <person name="Kallscheuer N."/>
            <person name="Luecker S."/>
            <person name="Lage O.M."/>
            <person name="Pohl T."/>
            <person name="Merkel B.J."/>
            <person name="Hornburger P."/>
            <person name="Mueller R.-W."/>
            <person name="Bruemmer F."/>
            <person name="Labrenz M."/>
            <person name="Spormann A.M."/>
            <person name="Op den Camp H."/>
            <person name="Overmann J."/>
            <person name="Amann R."/>
            <person name="Jetten M.S.M."/>
            <person name="Mascher T."/>
            <person name="Medema M.H."/>
            <person name="Devos D.P."/>
            <person name="Kaster A.-K."/>
            <person name="Ovreas L."/>
            <person name="Rohde M."/>
            <person name="Galperin M.Y."/>
            <person name="Jogler C."/>
        </authorList>
    </citation>
    <scope>NUCLEOTIDE SEQUENCE [LARGE SCALE GENOMIC DNA]</scope>
    <source>
        <strain evidence="3 4">V22</strain>
    </source>
</reference>
<dbReference type="KEGG" id="chya:V22_11200"/>
<protein>
    <submittedName>
        <fullName evidence="3">Cysteine desulfurase</fullName>
        <ecNumber evidence="3">2.8.1.7</ecNumber>
    </submittedName>
</protein>
<evidence type="ECO:0000256" key="1">
    <source>
        <dbReference type="ARBA" id="ARBA00022898"/>
    </source>
</evidence>
<dbReference type="PANTHER" id="PTHR43586:SF15">
    <property type="entry name" value="BLR3095 PROTEIN"/>
    <property type="match status" value="1"/>
</dbReference>
<evidence type="ECO:0000259" key="2">
    <source>
        <dbReference type="Pfam" id="PF00266"/>
    </source>
</evidence>
<proteinExistence type="predicted"/>
<keyword evidence="3" id="KW-0808">Transferase</keyword>
<dbReference type="InterPro" id="IPR015424">
    <property type="entry name" value="PyrdxlP-dep_Trfase"/>
</dbReference>
<dbReference type="InterPro" id="IPR000192">
    <property type="entry name" value="Aminotrans_V_dom"/>
</dbReference>
<dbReference type="SUPFAM" id="SSF53383">
    <property type="entry name" value="PLP-dependent transferases"/>
    <property type="match status" value="1"/>
</dbReference>
<dbReference type="InterPro" id="IPR015422">
    <property type="entry name" value="PyrdxlP-dep_Trfase_small"/>
</dbReference>
<dbReference type="OrthoDB" id="9804366at2"/>
<name>A0A517T693_9PLAN</name>
<gene>
    <name evidence="3" type="primary">sufS</name>
    <name evidence="3" type="ORF">V22_11200</name>
</gene>
<dbReference type="Gene3D" id="3.90.1150.10">
    <property type="entry name" value="Aspartate Aminotransferase, domain 1"/>
    <property type="match status" value="1"/>
</dbReference>
<evidence type="ECO:0000313" key="3">
    <source>
        <dbReference type="EMBL" id="QDT63893.1"/>
    </source>
</evidence>
<dbReference type="Gene3D" id="3.40.640.10">
    <property type="entry name" value="Type I PLP-dependent aspartate aminotransferase-like (Major domain)"/>
    <property type="match status" value="1"/>
</dbReference>
<dbReference type="RefSeq" id="WP_145260564.1">
    <property type="nucleotide sequence ID" value="NZ_CP036316.1"/>
</dbReference>
<dbReference type="AlphaFoldDB" id="A0A517T693"/>
<dbReference type="PANTHER" id="PTHR43586">
    <property type="entry name" value="CYSTEINE DESULFURASE"/>
    <property type="match status" value="1"/>
</dbReference>
<dbReference type="InterPro" id="IPR015421">
    <property type="entry name" value="PyrdxlP-dep_Trfase_major"/>
</dbReference>
<dbReference type="Proteomes" id="UP000319976">
    <property type="component" value="Chromosome"/>
</dbReference>
<dbReference type="EC" id="2.8.1.7" evidence="3"/>
<keyword evidence="4" id="KW-1185">Reference proteome</keyword>
<dbReference type="GO" id="GO:0031071">
    <property type="term" value="F:cysteine desulfurase activity"/>
    <property type="evidence" value="ECO:0007669"/>
    <property type="project" value="UniProtKB-EC"/>
</dbReference>